<dbReference type="AlphaFoldDB" id="J9GDF8"/>
<accession>J9GDF8</accession>
<sequence length="32" mass="3424">MVISVKAFGQDVHDVMDKVSETFLKAGGIEAT</sequence>
<comment type="caution">
    <text evidence="1">The sequence shown here is derived from an EMBL/GenBank/DDBJ whole genome shotgun (WGS) entry which is preliminary data.</text>
</comment>
<proteinExistence type="predicted"/>
<gene>
    <name evidence="1" type="ORF">EVA_14480</name>
</gene>
<name>J9GDF8_9ZZZZ</name>
<organism evidence="1">
    <name type="scientific">gut metagenome</name>
    <dbReference type="NCBI Taxonomy" id="749906"/>
    <lineage>
        <taxon>unclassified sequences</taxon>
        <taxon>metagenomes</taxon>
        <taxon>organismal metagenomes</taxon>
    </lineage>
</organism>
<reference evidence="1" key="1">
    <citation type="journal article" date="2012" name="PLoS ONE">
        <title>Gene sets for utilization of primary and secondary nutrition supplies in the distal gut of endangered iberian lynx.</title>
        <authorList>
            <person name="Alcaide M."/>
            <person name="Messina E."/>
            <person name="Richter M."/>
            <person name="Bargiela R."/>
            <person name="Peplies J."/>
            <person name="Huws S.A."/>
            <person name="Newbold C.J."/>
            <person name="Golyshin P.N."/>
            <person name="Simon M.A."/>
            <person name="Lopez G."/>
            <person name="Yakimov M.M."/>
            <person name="Ferrer M."/>
        </authorList>
    </citation>
    <scope>NUCLEOTIDE SEQUENCE</scope>
</reference>
<protein>
    <submittedName>
        <fullName evidence="1">Uncharacterized protein</fullName>
    </submittedName>
</protein>
<feature type="non-terminal residue" evidence="1">
    <location>
        <position position="32"/>
    </location>
</feature>
<dbReference type="EMBL" id="AMCI01004774">
    <property type="protein sequence ID" value="EJW97414.1"/>
    <property type="molecule type" value="Genomic_DNA"/>
</dbReference>
<evidence type="ECO:0000313" key="1">
    <source>
        <dbReference type="EMBL" id="EJW97414.1"/>
    </source>
</evidence>